<dbReference type="EMBL" id="BRYB01001952">
    <property type="protein sequence ID" value="GMI37006.1"/>
    <property type="molecule type" value="Genomic_DNA"/>
</dbReference>
<feature type="transmembrane region" description="Helical" evidence="1">
    <location>
        <begin position="678"/>
        <end position="700"/>
    </location>
</feature>
<evidence type="ECO:0000313" key="3">
    <source>
        <dbReference type="EMBL" id="GMI37006.1"/>
    </source>
</evidence>
<keyword evidence="4" id="KW-1185">Reference proteome</keyword>
<name>A0ABQ6MZM8_9STRA</name>
<dbReference type="PANTHER" id="PTHR36459">
    <property type="entry name" value="ORF"/>
    <property type="match status" value="1"/>
</dbReference>
<dbReference type="Proteomes" id="UP001165060">
    <property type="component" value="Unassembled WGS sequence"/>
</dbReference>
<evidence type="ECO:0000256" key="1">
    <source>
        <dbReference type="SAM" id="Phobius"/>
    </source>
</evidence>
<gene>
    <name evidence="3" type="ORF">TeGR_g9646</name>
</gene>
<feature type="transmembrane region" description="Helical" evidence="1">
    <location>
        <begin position="404"/>
        <end position="426"/>
    </location>
</feature>
<evidence type="ECO:0000313" key="4">
    <source>
        <dbReference type="Proteomes" id="UP001165060"/>
    </source>
</evidence>
<dbReference type="Gene3D" id="3.30.530.20">
    <property type="match status" value="1"/>
</dbReference>
<dbReference type="SUPFAM" id="SSF55961">
    <property type="entry name" value="Bet v1-like"/>
    <property type="match status" value="1"/>
</dbReference>
<sequence length="1149" mass="128658">MDTITQASRIFDAVQIYSDTEHDLLDAGVSLLDQYLEVADRSKSSVKTRRLTQVEVARSRGTVMVGVGAKIRAPVNLVMAYLMAYPEEVDRINSRDNDTVIESYVSERTNDHCCYCYGRYKLPYPLKEREYLAVVMWERFDNGTFLVIQMSGPEVTHPKHPVSSSAVRMSGAKVVKVTPMTESLTAIHDVSVFSMEGRIPNSVTSTLVIPSIVRTECNHQSFFAYTRPPERYSEGDARELGRILAFHLLPHKSQPDELRPALERLVERTTLLRNATHHHEWLVELLFWIVRNSLHVPVTSKVPLKDFTREDATRVGGALAGCLLVATNSATAIGEWVALFPALAELDRKFGWFGPMVTALTEEVVTSSNLGAALRAYGMAAFGLVDAVSDIIVVVEFWTSGRRGFAYAMMAMVVLNMLLNITLVIANSRNLKRRKWATMLFEVATILTFTRPGYDAYQVTTGAEQAEGAAMNPWMMMVTTRCLELTTEAVPGLILQCVALISAESYSPAIMASLFLSAGSAAMITTSIFYDTDVNPDTRSVHPECGLIHDQRRNVGFASSMAFHFCHVLSRGFATALIALTSVKMLAAFTALDVAVYFLYKTIRGDFMIAHFPISTCLGLAVSAVIRLFIDKLLLDLTGSLNNRVPVIAGGSYYAFAIAENQALVLVAAWTFKDGEVFWVGVGLVAANVLSLGVFVLTVANEEKIKSAKKALKPSPTTLTGAPKFAPGYHGEPLSETKETATFVAGLCFLIPFGPFVAWQIFWCTVWEFADKFTIGLSHDKGLIAGWAEKVNPWLSRFTRHKKDGFVVLLLFYLGVCHPALFFYELHRAYVHGFSVTRCLAFNLFRIGPQYANFMWVYVMCHKEGHCIGGSLLARGLPDKLFGGWFNYWVGMFHGVVPGVFTVSHIHNHHKYDNDENDVYSTAFRPRDSFASWVKYVPEWMAYATNVSSFVFFLREGSYGKALKTLVSTMYYCAFLAAVGFVNPMFMFWYLFYPLVEGNILLSIVNYTWHAFIDPEDPSNDYVNSTTVIEGQNFCLKEEYHVVHHQYAGVHWSKHKALYEKHLPEYKAAKATIFYAENLFVIFGCIVAKDYDKLADLYFEPPEDMSKAQIADMMKERLQCCGPEIARSIGRTAMNKKSSDSFMEKDKGQ</sequence>
<keyword evidence="1" id="KW-0472">Membrane</keyword>
<feature type="domain" description="Fatty acid desaturase" evidence="2">
    <location>
        <begin position="855"/>
        <end position="1074"/>
    </location>
</feature>
<keyword evidence="1" id="KW-1133">Transmembrane helix</keyword>
<feature type="transmembrane region" description="Helical" evidence="1">
    <location>
        <begin position="651"/>
        <end position="672"/>
    </location>
</feature>
<feature type="transmembrane region" description="Helical" evidence="1">
    <location>
        <begin position="969"/>
        <end position="992"/>
    </location>
</feature>
<reference evidence="3 4" key="1">
    <citation type="journal article" date="2023" name="Commun. Biol.">
        <title>Genome analysis of Parmales, the sister group of diatoms, reveals the evolutionary specialization of diatoms from phago-mixotrophs to photoautotrophs.</title>
        <authorList>
            <person name="Ban H."/>
            <person name="Sato S."/>
            <person name="Yoshikawa S."/>
            <person name="Yamada K."/>
            <person name="Nakamura Y."/>
            <person name="Ichinomiya M."/>
            <person name="Sato N."/>
            <person name="Blanc-Mathieu R."/>
            <person name="Endo H."/>
            <person name="Kuwata A."/>
            <person name="Ogata H."/>
        </authorList>
    </citation>
    <scope>NUCLEOTIDE SEQUENCE [LARGE SCALE GENOMIC DNA]</scope>
</reference>
<proteinExistence type="predicted"/>
<organism evidence="3 4">
    <name type="scientific">Tetraparma gracilis</name>
    <dbReference type="NCBI Taxonomy" id="2962635"/>
    <lineage>
        <taxon>Eukaryota</taxon>
        <taxon>Sar</taxon>
        <taxon>Stramenopiles</taxon>
        <taxon>Ochrophyta</taxon>
        <taxon>Bolidophyceae</taxon>
        <taxon>Parmales</taxon>
        <taxon>Triparmaceae</taxon>
        <taxon>Tetraparma</taxon>
    </lineage>
</organism>
<protein>
    <recommendedName>
        <fullName evidence="2">Fatty acid desaturase domain-containing protein</fullName>
    </recommendedName>
</protein>
<dbReference type="InterPro" id="IPR005804">
    <property type="entry name" value="FA_desaturase_dom"/>
</dbReference>
<feature type="transmembrane region" description="Helical" evidence="1">
    <location>
        <begin position="806"/>
        <end position="824"/>
    </location>
</feature>
<feature type="transmembrane region" description="Helical" evidence="1">
    <location>
        <begin position="612"/>
        <end position="630"/>
    </location>
</feature>
<evidence type="ECO:0000259" key="2">
    <source>
        <dbReference type="Pfam" id="PF00487"/>
    </source>
</evidence>
<comment type="caution">
    <text evidence="3">The sequence shown here is derived from an EMBL/GenBank/DDBJ whole genome shotgun (WGS) entry which is preliminary data.</text>
</comment>
<feature type="transmembrane region" description="Helical" evidence="1">
    <location>
        <begin position="577"/>
        <end position="600"/>
    </location>
</feature>
<dbReference type="InterPro" id="IPR023393">
    <property type="entry name" value="START-like_dom_sf"/>
</dbReference>
<dbReference type="Pfam" id="PF00487">
    <property type="entry name" value="FA_desaturase"/>
    <property type="match status" value="1"/>
</dbReference>
<keyword evidence="1" id="KW-0812">Transmembrane</keyword>
<dbReference type="PANTHER" id="PTHR36459:SF1">
    <property type="entry name" value="FATTY ACID DESATURASE DOMAIN-CONTAINING PROTEIN-RELATED"/>
    <property type="match status" value="1"/>
</dbReference>
<accession>A0ABQ6MZM8</accession>